<dbReference type="PROSITE" id="PS50929">
    <property type="entry name" value="ABC_TM1F"/>
    <property type="match status" value="2"/>
</dbReference>
<feature type="domain" description="ABC transmembrane type-1" evidence="14">
    <location>
        <begin position="1008"/>
        <end position="1283"/>
    </location>
</feature>
<dbReference type="Gene3D" id="3.40.50.300">
    <property type="entry name" value="P-loop containing nucleotide triphosphate hydrolases"/>
    <property type="match status" value="2"/>
</dbReference>
<evidence type="ECO:0000256" key="11">
    <source>
        <dbReference type="SAM" id="MobiDB-lite"/>
    </source>
</evidence>
<dbReference type="FunFam" id="3.40.50.300:FF:000997">
    <property type="entry name" value="Multidrug resistance-associated protein 1"/>
    <property type="match status" value="1"/>
</dbReference>
<dbReference type="InterPro" id="IPR017871">
    <property type="entry name" value="ABC_transporter-like_CS"/>
</dbReference>
<evidence type="ECO:0000256" key="9">
    <source>
        <dbReference type="ARBA" id="ARBA00023136"/>
    </source>
</evidence>
<dbReference type="FunFam" id="1.20.1560.10:FF:000010">
    <property type="entry name" value="Multidrug resistance-associated ABC transporter"/>
    <property type="match status" value="1"/>
</dbReference>
<comment type="similarity">
    <text evidence="2">Belongs to the ABC transporter superfamily. ABCC family. Conjugate transporter (TC 3.A.1.208) subfamily.</text>
</comment>
<evidence type="ECO:0000256" key="2">
    <source>
        <dbReference type="ARBA" id="ARBA00009726"/>
    </source>
</evidence>
<dbReference type="PROSITE" id="PS50893">
    <property type="entry name" value="ABC_TRANSPORTER_2"/>
    <property type="match status" value="2"/>
</dbReference>
<keyword evidence="5" id="KW-0547">Nucleotide-binding</keyword>
<evidence type="ECO:0000256" key="4">
    <source>
        <dbReference type="ARBA" id="ARBA00022692"/>
    </source>
</evidence>
<keyword evidence="9 12" id="KW-0472">Membrane</keyword>
<evidence type="ECO:0000256" key="1">
    <source>
        <dbReference type="ARBA" id="ARBA00004141"/>
    </source>
</evidence>
<evidence type="ECO:0000259" key="13">
    <source>
        <dbReference type="PROSITE" id="PS50893"/>
    </source>
</evidence>
<dbReference type="CDD" id="cd03244">
    <property type="entry name" value="ABCC_MRP_domain2"/>
    <property type="match status" value="1"/>
</dbReference>
<reference evidence="15 16" key="1">
    <citation type="submission" date="2019-05" db="EMBL/GenBank/DDBJ databases">
        <title>Sporisorium graminicola CBS 10092 draft sequencing and annotation.</title>
        <authorList>
            <person name="Solano-Gonzalez S."/>
            <person name="Caddick M.X."/>
            <person name="Darby A."/>
        </authorList>
    </citation>
    <scope>NUCLEOTIDE SEQUENCE [LARGE SCALE GENOMIC DNA]</scope>
    <source>
        <strain evidence="15 16">CBS 10092</strain>
    </source>
</reference>
<feature type="transmembrane region" description="Helical" evidence="12">
    <location>
        <begin position="1039"/>
        <end position="1072"/>
    </location>
</feature>
<evidence type="ECO:0000256" key="3">
    <source>
        <dbReference type="ARBA" id="ARBA00022448"/>
    </source>
</evidence>
<dbReference type="Proteomes" id="UP000306050">
    <property type="component" value="Chromosome SGRAM_1"/>
</dbReference>
<dbReference type="GO" id="GO:0016020">
    <property type="term" value="C:membrane"/>
    <property type="evidence" value="ECO:0007669"/>
    <property type="project" value="UniProtKB-SubCell"/>
</dbReference>
<organism evidence="15 16">
    <name type="scientific">Sporisorium graminicola</name>
    <dbReference type="NCBI Taxonomy" id="280036"/>
    <lineage>
        <taxon>Eukaryota</taxon>
        <taxon>Fungi</taxon>
        <taxon>Dikarya</taxon>
        <taxon>Basidiomycota</taxon>
        <taxon>Ustilaginomycotina</taxon>
        <taxon>Ustilaginomycetes</taxon>
        <taxon>Ustilaginales</taxon>
        <taxon>Ustilaginaceae</taxon>
        <taxon>Sporisorium</taxon>
    </lineage>
</organism>
<feature type="transmembrane region" description="Helical" evidence="12">
    <location>
        <begin position="503"/>
        <end position="523"/>
    </location>
</feature>
<accession>A0A4U7L2C4</accession>
<dbReference type="InterPro" id="IPR003593">
    <property type="entry name" value="AAA+_ATPase"/>
</dbReference>
<feature type="coiled-coil region" evidence="10">
    <location>
        <begin position="930"/>
        <end position="960"/>
    </location>
</feature>
<feature type="transmembrane region" description="Helical" evidence="12">
    <location>
        <begin position="315"/>
        <end position="335"/>
    </location>
</feature>
<dbReference type="Pfam" id="PF00005">
    <property type="entry name" value="ABC_tran"/>
    <property type="match status" value="2"/>
</dbReference>
<feature type="compositionally biased region" description="Polar residues" evidence="11">
    <location>
        <begin position="205"/>
        <end position="215"/>
    </location>
</feature>
<dbReference type="CDD" id="cd18606">
    <property type="entry name" value="ABC_6TM_YOR1_D2_like"/>
    <property type="match status" value="1"/>
</dbReference>
<feature type="compositionally biased region" description="Polar residues" evidence="11">
    <location>
        <begin position="1"/>
        <end position="11"/>
    </location>
</feature>
<dbReference type="InterPro" id="IPR003439">
    <property type="entry name" value="ABC_transporter-like_ATP-bd"/>
</dbReference>
<dbReference type="SUPFAM" id="SSF90123">
    <property type="entry name" value="ABC transporter transmembrane region"/>
    <property type="match status" value="2"/>
</dbReference>
<feature type="transmembrane region" description="Helical" evidence="12">
    <location>
        <begin position="417"/>
        <end position="440"/>
    </location>
</feature>
<dbReference type="KEGG" id="sgra:EX895_000944"/>
<dbReference type="GO" id="GO:0005524">
    <property type="term" value="F:ATP binding"/>
    <property type="evidence" value="ECO:0007669"/>
    <property type="project" value="UniProtKB-KW"/>
</dbReference>
<keyword evidence="7 12" id="KW-1133">Transmembrane helix</keyword>
<dbReference type="GeneID" id="40723839"/>
<dbReference type="EMBL" id="SRRM01000002">
    <property type="protein sequence ID" value="TKY90946.1"/>
    <property type="molecule type" value="Genomic_DNA"/>
</dbReference>
<keyword evidence="8" id="KW-0843">Virulence</keyword>
<feature type="transmembrane region" description="Helical" evidence="12">
    <location>
        <begin position="1004"/>
        <end position="1027"/>
    </location>
</feature>
<evidence type="ECO:0000259" key="14">
    <source>
        <dbReference type="PROSITE" id="PS50929"/>
    </source>
</evidence>
<dbReference type="InterPro" id="IPR011527">
    <property type="entry name" value="ABC1_TM_dom"/>
</dbReference>
<keyword evidence="6" id="KW-0067">ATP-binding</keyword>
<proteinExistence type="inferred from homology"/>
<dbReference type="Pfam" id="PF00664">
    <property type="entry name" value="ABC_membrane"/>
    <property type="match status" value="2"/>
</dbReference>
<feature type="compositionally biased region" description="Low complexity" evidence="11">
    <location>
        <begin position="614"/>
        <end position="630"/>
    </location>
</feature>
<dbReference type="CDD" id="cd18597">
    <property type="entry name" value="ABC_6TM_YOR1_D1_like"/>
    <property type="match status" value="1"/>
</dbReference>
<dbReference type="FunFam" id="1.20.1560.10:FF:000061">
    <property type="entry name" value="ATP-binding cassette transporter YOR1"/>
    <property type="match status" value="1"/>
</dbReference>
<evidence type="ECO:0000313" key="15">
    <source>
        <dbReference type="EMBL" id="TKY90946.1"/>
    </source>
</evidence>
<evidence type="ECO:0000256" key="5">
    <source>
        <dbReference type="ARBA" id="ARBA00022741"/>
    </source>
</evidence>
<protein>
    <submittedName>
        <fullName evidence="15">Uncharacterized protein</fullName>
    </submittedName>
</protein>
<feature type="compositionally biased region" description="Low complexity" evidence="11">
    <location>
        <begin position="19"/>
        <end position="31"/>
    </location>
</feature>
<feature type="region of interest" description="Disordered" evidence="11">
    <location>
        <begin position="607"/>
        <end position="668"/>
    </location>
</feature>
<feature type="domain" description="ABC transporter" evidence="13">
    <location>
        <begin position="701"/>
        <end position="927"/>
    </location>
</feature>
<dbReference type="InterPro" id="IPR036640">
    <property type="entry name" value="ABC1_TM_sf"/>
</dbReference>
<keyword evidence="10" id="KW-0175">Coiled coil</keyword>
<feature type="transmembrane region" description="Helical" evidence="12">
    <location>
        <begin position="391"/>
        <end position="411"/>
    </location>
</feature>
<feature type="domain" description="ABC transmembrane type-1" evidence="14">
    <location>
        <begin position="274"/>
        <end position="558"/>
    </location>
</feature>
<feature type="transmembrane region" description="Helical" evidence="12">
    <location>
        <begin position="1226"/>
        <end position="1244"/>
    </location>
</feature>
<evidence type="ECO:0000256" key="6">
    <source>
        <dbReference type="ARBA" id="ARBA00022840"/>
    </source>
</evidence>
<feature type="region of interest" description="Disordered" evidence="11">
    <location>
        <begin position="205"/>
        <end position="254"/>
    </location>
</feature>
<dbReference type="Gene3D" id="1.20.1560.10">
    <property type="entry name" value="ABC transporter type 1, transmembrane domain"/>
    <property type="match status" value="2"/>
</dbReference>
<dbReference type="SUPFAM" id="SSF52540">
    <property type="entry name" value="P-loop containing nucleoside triphosphate hydrolases"/>
    <property type="match status" value="2"/>
</dbReference>
<sequence length="1619" mass="177732">MSVPTSSSAQSHAALDQLSTSVDSTTHSSTTPAPPSAPSAVIADPEDESHSESSRSAAPSSEKVGPVSTAGDEKPGYEYNPGNRTFVGGKHKEKWYQVWRPKNPPPAPPSSLDDATLTPLANANLINRIFFQWMTPIMVLGYQRPLEATDLWALSEDLSAKRLGGQLNKDWERRVRQAKEYNAKLESGEIQPGWRRRTSWALRSTLNPKGGNLQQREAKWRAPPRPAPSAAAAPAGPPKPGQPKPKIVKDPSGHKKPSLVWAMHDQLGWKLWSGLVFKIVGDASLITSPLVLKVIIKYAQELYTAPARGVPGPPVGHGVGLSFALFFMQIISSLGTHQFFWRSMSCGVESRAALITAIFERAMRMNGKARSSGKLINHISTDCSRIDFASAWFSVIFAAPVQMIICIIILLTQLGPAALAGFAIMVLAVPLQLQAMKALFTIRRASMKWTDARAKTIQEVLGGMRIVKSFSHEAKFLERIYDIRKNELNGIRKILIIRSANNAIAFSLPILAAVLAFVVYSLIGHDLDPAVVFPSLTLFQLLRMPLMFLPLSLSATTDARNAFDRLYTVFTAEQLEDTVEHDQDSKYALVVRNASFRWETVEADEALQSKSKPKAGAKGADGAKSVSASGPGMFGKAKKLMKKSAAPPAANEPSLPAPVSAKKSNTDNARRLQEIQAEQDDSVADGDNEAIITEAQLEPTLRETTEAEKPVDEVQEPFSMSHIDLEIQRGELVAIVGPVGSGKSSFLQACIGEMRQTGGSVRWGSERVAYCSQSAWIQNATLRDNVLFGQSFDEERYWEAIKVSELEADLAILPAGDLTEIGEKGVNLSGGQKQRVNIARALYYNADIVCLDDPLSAVDAHVGKALFYNAIMGLRARGATVLLVTHALHFLPDVDRIITLEDGRIVEMGTYDELNTANGPFQRLVVEFGGEKEKDEEQKKEDEAEAIEETEEDIIKAKKADRANLSGGKSGDKAGALMQAEERNTGSVSLRVYLTYLKYGRGAYMVPICVTSIVLMQVANILNSYWLIWWQKNHFHQPIGFYMGIYAMLGIVMTIFTFIMGCAMGFLSYYACKRVHHEAIQRVVYAPMAWLDVTPIGRIMNRFSKDVDVVDNQLADAVRMAANTLASVAGAVILITILTHYFVIAVAVVLVFYFFGAIFYRSSAREVKRLDAILRSSLYSHFSETLSGLATIRAYRETDTFIKENQKRMDVENRAYYLSITNQRWLGVRLDMLGALLVLIVALLTTASSTPITGGNAGIALTYMLTVSQAFSWMTRQIAEVENDSASVERLLYYAEELEQEKAQARPDNPTRESWPEEGRISFKDIWLSYRPGLPSVLKGISFEVGSGEKVGIVGRTGAGKSSLLTALLRLVELSKGSIEIDGIDVGNIGLEDLRRKLAILPQEPLLFSGTLRTNLDPFGIYDDARLNDALKRAYLIGDDTHTHGAATPVMPAIEAGSETVSVSDAEKKALAVSGDSTPGRSVSRINLDTVIEEEGGNLSVGQRSLVSLARALVKNSKIILLDEATASVDLETDAKIQQTIREEFANRTILCIAHRLRTILSYDRIAVFDKGELAEYASPLELFDRPDGIFHSMCERSNITRDEIVRNATKPSSAAAFE</sequence>
<dbReference type="PANTHER" id="PTHR24223">
    <property type="entry name" value="ATP-BINDING CASSETTE SUB-FAMILY C"/>
    <property type="match status" value="1"/>
</dbReference>
<dbReference type="PROSITE" id="PS00211">
    <property type="entry name" value="ABC_TRANSPORTER_1"/>
    <property type="match status" value="2"/>
</dbReference>
<feature type="domain" description="ABC transporter" evidence="13">
    <location>
        <begin position="1321"/>
        <end position="1596"/>
    </location>
</feature>
<keyword evidence="3" id="KW-0813">Transport</keyword>
<feature type="transmembrane region" description="Helical" evidence="12">
    <location>
        <begin position="1141"/>
        <end position="1160"/>
    </location>
</feature>
<dbReference type="PANTHER" id="PTHR24223:SF456">
    <property type="entry name" value="MULTIDRUG RESISTANCE-ASSOCIATED PROTEIN LETHAL(2)03659"/>
    <property type="match status" value="1"/>
</dbReference>
<evidence type="ECO:0000256" key="12">
    <source>
        <dbReference type="SAM" id="Phobius"/>
    </source>
</evidence>
<gene>
    <name evidence="15" type="ORF">EX895_000944</name>
</gene>
<keyword evidence="16" id="KW-1185">Reference proteome</keyword>
<evidence type="ECO:0000256" key="8">
    <source>
        <dbReference type="ARBA" id="ARBA00023026"/>
    </source>
</evidence>
<dbReference type="GO" id="GO:0016887">
    <property type="term" value="F:ATP hydrolysis activity"/>
    <property type="evidence" value="ECO:0007669"/>
    <property type="project" value="InterPro"/>
</dbReference>
<dbReference type="SMART" id="SM00382">
    <property type="entry name" value="AAA"/>
    <property type="match status" value="2"/>
</dbReference>
<comment type="subcellular location">
    <subcellularLocation>
        <location evidence="1">Membrane</location>
        <topology evidence="1">Multi-pass membrane protein</topology>
    </subcellularLocation>
</comment>
<evidence type="ECO:0000313" key="16">
    <source>
        <dbReference type="Proteomes" id="UP000306050"/>
    </source>
</evidence>
<dbReference type="GO" id="GO:0140359">
    <property type="term" value="F:ABC-type transporter activity"/>
    <property type="evidence" value="ECO:0007669"/>
    <property type="project" value="InterPro"/>
</dbReference>
<feature type="region of interest" description="Disordered" evidence="11">
    <location>
        <begin position="1"/>
        <end position="85"/>
    </location>
</feature>
<name>A0A4U7L2C4_9BASI</name>
<dbReference type="InterPro" id="IPR050173">
    <property type="entry name" value="ABC_transporter_C-like"/>
</dbReference>
<dbReference type="RefSeq" id="XP_029742931.1">
    <property type="nucleotide sequence ID" value="XM_029881545.1"/>
</dbReference>
<dbReference type="InterPro" id="IPR027417">
    <property type="entry name" value="P-loop_NTPase"/>
</dbReference>
<dbReference type="CDD" id="cd03250">
    <property type="entry name" value="ABCC_MRP_domain1"/>
    <property type="match status" value="1"/>
</dbReference>
<dbReference type="OrthoDB" id="6500128at2759"/>
<evidence type="ECO:0000256" key="10">
    <source>
        <dbReference type="SAM" id="Coils"/>
    </source>
</evidence>
<keyword evidence="4 12" id="KW-0812">Transmembrane</keyword>
<comment type="caution">
    <text evidence="15">The sequence shown here is derived from an EMBL/GenBank/DDBJ whole genome shotgun (WGS) entry which is preliminary data.</text>
</comment>
<evidence type="ECO:0000256" key="7">
    <source>
        <dbReference type="ARBA" id="ARBA00022989"/>
    </source>
</evidence>